<evidence type="ECO:0000313" key="14">
    <source>
        <dbReference type="Proteomes" id="UP001188597"/>
    </source>
</evidence>
<dbReference type="AlphaFoldDB" id="A0AA88XGC6"/>
<dbReference type="InterPro" id="IPR050651">
    <property type="entry name" value="Plant_Cytochrome_P450_Monoox"/>
</dbReference>
<evidence type="ECO:0000256" key="4">
    <source>
        <dbReference type="ARBA" id="ARBA00022692"/>
    </source>
</evidence>
<dbReference type="GO" id="GO:0016020">
    <property type="term" value="C:membrane"/>
    <property type="evidence" value="ECO:0007669"/>
    <property type="project" value="UniProtKB-SubCell"/>
</dbReference>
<keyword evidence="6 12" id="KW-1133">Transmembrane helix</keyword>
<keyword evidence="10 12" id="KW-0472">Membrane</keyword>
<evidence type="ECO:0000256" key="7">
    <source>
        <dbReference type="ARBA" id="ARBA00023002"/>
    </source>
</evidence>
<protein>
    <recommendedName>
        <fullName evidence="15">Cytochrome P450</fullName>
    </recommendedName>
</protein>
<keyword evidence="7" id="KW-0560">Oxidoreductase</keyword>
<keyword evidence="8 11" id="KW-0408">Iron</keyword>
<evidence type="ECO:0000313" key="13">
    <source>
        <dbReference type="EMBL" id="KAK3038180.1"/>
    </source>
</evidence>
<sequence length="869" mass="98086">MMSPIKPGQARRPQNQTMESLLSFTTASCFVGIFTVLVLFRHLFLQQKVSKRLPPEATGAWPVIGHLHQLGRSRLPHKALGAMADRFGPIFTIKFGVHRTIIVSDWEMAKECFTTNDIAFATRPKSMASELMGYNYHTLGLTPYGAYWRQIRKIVVLELLSNRRIEMLAHIRVSEVTASIKDIYVFWAQNRDAEHMVSMEMKDWFKTLVLNIVVRMLAGKRYSDGQRAEDKFPMALKNFFKILGTFVLSDAVPSLRWLDLGGYSKQMKETSIEMDAILQSWFDEHMEKRNSAEGKVEEQDFMDVMLSALDGSTDEDLGGVGPNTITKATCLALISAGTDTTMVTMTWALALMLNNPHVLEKAQEELDMHVGRERQVEESDMKNLVYLQAIIKETLRIYPAGPLSLPHESMEECVVGGYNIPKGTRLLVNLWKIHHDPKKWPNPSEFRPERFLTTHKDIDLRGQSFELIPFGSGRRVCPGISLGLRILQLTLASLLHGFEFMKPSTEPIDMKPKVAKRIPPEATGAWPIIGHLHLLAGSQLPHEVLGSMSDKFGPIFTIKFGVHRALVVSDWKMAKECFTTNDMVFATRPKSMASELMGYNYAMLGLAPYGPYWRQVRKTAMLELLSNFRIELLVHIRSSEVKASINGVYNLWAKNKNGSDMVKLEMKEWFGSLVLNIAVKMIVGKRYSDYQKEGDRFPSAMKKFVGLLGTFVVSDGVPLLRLHDVTLTALDSADEDLGGVDADIINKATCLAILSAATDTTTVTLTWALALMLNNQHVLKKAQEELDIHVGRERQVEESDMKNLVYLQAVIKETLRLYPAAPLSVPHESMDECVVGGYNIPKGTRLQVNLWKIHRDPHVWSDPLEFQPE</sequence>
<dbReference type="FunFam" id="1.10.630.10:FF:000026">
    <property type="entry name" value="Cytochrome P450 82C4"/>
    <property type="match status" value="1"/>
</dbReference>
<dbReference type="PANTHER" id="PTHR47947">
    <property type="entry name" value="CYTOCHROME P450 82C3-RELATED"/>
    <property type="match status" value="1"/>
</dbReference>
<evidence type="ECO:0000256" key="10">
    <source>
        <dbReference type="ARBA" id="ARBA00023136"/>
    </source>
</evidence>
<dbReference type="SUPFAM" id="SSF48264">
    <property type="entry name" value="Cytochrome P450"/>
    <property type="match status" value="2"/>
</dbReference>
<dbReference type="PROSITE" id="PS00086">
    <property type="entry name" value="CYTOCHROME_P450"/>
    <property type="match status" value="1"/>
</dbReference>
<dbReference type="PANTHER" id="PTHR47947:SF26">
    <property type="entry name" value="CYTOCHROME P450"/>
    <property type="match status" value="1"/>
</dbReference>
<proteinExistence type="predicted"/>
<accession>A0AA88XGC6</accession>
<dbReference type="Proteomes" id="UP001188597">
    <property type="component" value="Unassembled WGS sequence"/>
</dbReference>
<evidence type="ECO:0000256" key="9">
    <source>
        <dbReference type="ARBA" id="ARBA00023033"/>
    </source>
</evidence>
<dbReference type="GO" id="GO:0004497">
    <property type="term" value="F:monooxygenase activity"/>
    <property type="evidence" value="ECO:0007669"/>
    <property type="project" value="UniProtKB-KW"/>
</dbReference>
<evidence type="ECO:0000256" key="6">
    <source>
        <dbReference type="ARBA" id="ARBA00022989"/>
    </source>
</evidence>
<dbReference type="PRINTS" id="PR00463">
    <property type="entry name" value="EP450I"/>
</dbReference>
<keyword evidence="4 12" id="KW-0812">Transmembrane</keyword>
<evidence type="ECO:0000256" key="12">
    <source>
        <dbReference type="SAM" id="Phobius"/>
    </source>
</evidence>
<comment type="caution">
    <text evidence="13">The sequence shown here is derived from an EMBL/GenBank/DDBJ whole genome shotgun (WGS) entry which is preliminary data.</text>
</comment>
<keyword evidence="14" id="KW-1185">Reference proteome</keyword>
<dbReference type="Pfam" id="PF00067">
    <property type="entry name" value="p450"/>
    <property type="match status" value="3"/>
</dbReference>
<evidence type="ECO:0000256" key="5">
    <source>
        <dbReference type="ARBA" id="ARBA00022723"/>
    </source>
</evidence>
<dbReference type="EMBL" id="JAVXUP010000104">
    <property type="protein sequence ID" value="KAK3038180.1"/>
    <property type="molecule type" value="Genomic_DNA"/>
</dbReference>
<dbReference type="CDD" id="cd20654">
    <property type="entry name" value="CYP82"/>
    <property type="match status" value="1"/>
</dbReference>
<evidence type="ECO:0000256" key="2">
    <source>
        <dbReference type="ARBA" id="ARBA00004370"/>
    </source>
</evidence>
<reference evidence="13" key="1">
    <citation type="submission" date="2022-12" db="EMBL/GenBank/DDBJ databases">
        <title>Draft genome assemblies for two species of Escallonia (Escalloniales).</title>
        <authorList>
            <person name="Chanderbali A."/>
            <person name="Dervinis C."/>
            <person name="Anghel I."/>
            <person name="Soltis D."/>
            <person name="Soltis P."/>
            <person name="Zapata F."/>
        </authorList>
    </citation>
    <scope>NUCLEOTIDE SEQUENCE</scope>
    <source>
        <strain evidence="13">UCBG64.0493</strain>
        <tissue evidence="13">Leaf</tissue>
    </source>
</reference>
<comment type="subcellular location">
    <subcellularLocation>
        <location evidence="2">Membrane</location>
    </subcellularLocation>
</comment>
<dbReference type="GO" id="GO:0016705">
    <property type="term" value="F:oxidoreductase activity, acting on paired donors, with incorporation or reduction of molecular oxygen"/>
    <property type="evidence" value="ECO:0007669"/>
    <property type="project" value="InterPro"/>
</dbReference>
<dbReference type="InterPro" id="IPR036396">
    <property type="entry name" value="Cyt_P450_sf"/>
</dbReference>
<keyword evidence="9" id="KW-0503">Monooxygenase</keyword>
<name>A0AA88XGC6_9ASTE</name>
<keyword evidence="5 11" id="KW-0479">Metal-binding</keyword>
<gene>
    <name evidence="13" type="ORF">RJ639_029634</name>
</gene>
<evidence type="ECO:0000256" key="8">
    <source>
        <dbReference type="ARBA" id="ARBA00023004"/>
    </source>
</evidence>
<evidence type="ECO:0000256" key="1">
    <source>
        <dbReference type="ARBA" id="ARBA00001971"/>
    </source>
</evidence>
<dbReference type="PRINTS" id="PR00385">
    <property type="entry name" value="P450"/>
</dbReference>
<keyword evidence="3 11" id="KW-0349">Heme</keyword>
<evidence type="ECO:0000256" key="11">
    <source>
        <dbReference type="PIRSR" id="PIRSR602401-1"/>
    </source>
</evidence>
<dbReference type="Gene3D" id="1.10.630.10">
    <property type="entry name" value="Cytochrome P450"/>
    <property type="match status" value="3"/>
</dbReference>
<organism evidence="13 14">
    <name type="scientific">Escallonia herrerae</name>
    <dbReference type="NCBI Taxonomy" id="1293975"/>
    <lineage>
        <taxon>Eukaryota</taxon>
        <taxon>Viridiplantae</taxon>
        <taxon>Streptophyta</taxon>
        <taxon>Embryophyta</taxon>
        <taxon>Tracheophyta</taxon>
        <taxon>Spermatophyta</taxon>
        <taxon>Magnoliopsida</taxon>
        <taxon>eudicotyledons</taxon>
        <taxon>Gunneridae</taxon>
        <taxon>Pentapetalae</taxon>
        <taxon>asterids</taxon>
        <taxon>campanulids</taxon>
        <taxon>Escalloniales</taxon>
        <taxon>Escalloniaceae</taxon>
        <taxon>Escallonia</taxon>
    </lineage>
</organism>
<comment type="cofactor">
    <cofactor evidence="1 11">
        <name>heme</name>
        <dbReference type="ChEBI" id="CHEBI:30413"/>
    </cofactor>
</comment>
<feature type="binding site" description="axial binding residue" evidence="11">
    <location>
        <position position="477"/>
    </location>
    <ligand>
        <name>heme</name>
        <dbReference type="ChEBI" id="CHEBI:30413"/>
    </ligand>
    <ligandPart>
        <name>Fe</name>
        <dbReference type="ChEBI" id="CHEBI:18248"/>
    </ligandPart>
</feature>
<dbReference type="InterPro" id="IPR001128">
    <property type="entry name" value="Cyt_P450"/>
</dbReference>
<dbReference type="InterPro" id="IPR002401">
    <property type="entry name" value="Cyt_P450_E_grp-I"/>
</dbReference>
<feature type="transmembrane region" description="Helical" evidence="12">
    <location>
        <begin position="21"/>
        <end position="44"/>
    </location>
</feature>
<dbReference type="GO" id="GO:0020037">
    <property type="term" value="F:heme binding"/>
    <property type="evidence" value="ECO:0007669"/>
    <property type="project" value="InterPro"/>
</dbReference>
<evidence type="ECO:0008006" key="15">
    <source>
        <dbReference type="Google" id="ProtNLM"/>
    </source>
</evidence>
<dbReference type="InterPro" id="IPR017972">
    <property type="entry name" value="Cyt_P450_CS"/>
</dbReference>
<feature type="non-terminal residue" evidence="13">
    <location>
        <position position="869"/>
    </location>
</feature>
<dbReference type="GO" id="GO:0005506">
    <property type="term" value="F:iron ion binding"/>
    <property type="evidence" value="ECO:0007669"/>
    <property type="project" value="InterPro"/>
</dbReference>
<evidence type="ECO:0000256" key="3">
    <source>
        <dbReference type="ARBA" id="ARBA00022617"/>
    </source>
</evidence>